<dbReference type="Pfam" id="PF22507">
    <property type="entry name" value="DUF6994"/>
    <property type="match status" value="1"/>
</dbReference>
<accession>A0A2A9EW09</accession>
<comment type="caution">
    <text evidence="2">The sequence shown here is derived from an EMBL/GenBank/DDBJ whole genome shotgun (WGS) entry which is preliminary data.</text>
</comment>
<dbReference type="Proteomes" id="UP000224130">
    <property type="component" value="Unassembled WGS sequence"/>
</dbReference>
<gene>
    <name evidence="2" type="ORF">ATJ88_1087</name>
</gene>
<reference evidence="2 3" key="1">
    <citation type="submission" date="2017-10" db="EMBL/GenBank/DDBJ databases">
        <title>Sequencing the genomes of 1000 actinobacteria strains.</title>
        <authorList>
            <person name="Klenk H.-P."/>
        </authorList>
    </citation>
    <scope>NUCLEOTIDE SEQUENCE [LARGE SCALE GENOMIC DNA]</scope>
    <source>
        <strain evidence="2 3">DSM 21863</strain>
    </source>
</reference>
<keyword evidence="3" id="KW-1185">Reference proteome</keyword>
<feature type="region of interest" description="Disordered" evidence="1">
    <location>
        <begin position="1"/>
        <end position="25"/>
    </location>
</feature>
<dbReference type="RefSeq" id="WP_245852145.1">
    <property type="nucleotide sequence ID" value="NZ_PDJJ01000001.1"/>
</dbReference>
<name>A0A2A9EW09_9MICO</name>
<proteinExistence type="predicted"/>
<dbReference type="InterPro" id="IPR054263">
    <property type="entry name" value="DUF6994"/>
</dbReference>
<dbReference type="EMBL" id="PDJJ01000001">
    <property type="protein sequence ID" value="PFG42425.1"/>
    <property type="molecule type" value="Genomic_DNA"/>
</dbReference>
<evidence type="ECO:0000313" key="3">
    <source>
        <dbReference type="Proteomes" id="UP000224130"/>
    </source>
</evidence>
<sequence length="245" mass="27976">MTTVQIDTSFDVRTDSGGRDPDTHSPTLRSYHQYLWSKPLPDGRPFDLVATTPGAYLHHRSTVGEFWLASDSVMQTFTHWEVTKRLVAELPDDYVDWVRTITYTIGGMLIFPGNRVDGKMTINGARGFTRRIADRVDLTLECIRFHYRGEPSPLSAVLARYGDFFDLFTDFEGYVEFFLLEDLMTSDGGVRFFMPFDGFASPSVPRDLETYAELLRRSTDFVEARNRRIAGWVASPARGPGRHIR</sequence>
<evidence type="ECO:0000313" key="2">
    <source>
        <dbReference type="EMBL" id="PFG42425.1"/>
    </source>
</evidence>
<dbReference type="AlphaFoldDB" id="A0A2A9EW09"/>
<feature type="compositionally biased region" description="Basic and acidic residues" evidence="1">
    <location>
        <begin position="10"/>
        <end position="23"/>
    </location>
</feature>
<protein>
    <submittedName>
        <fullName evidence="2">Uncharacterized protein</fullName>
    </submittedName>
</protein>
<evidence type="ECO:0000256" key="1">
    <source>
        <dbReference type="SAM" id="MobiDB-lite"/>
    </source>
</evidence>
<organism evidence="2 3">
    <name type="scientific">Isoptericola jiangsuensis</name>
    <dbReference type="NCBI Taxonomy" id="548579"/>
    <lineage>
        <taxon>Bacteria</taxon>
        <taxon>Bacillati</taxon>
        <taxon>Actinomycetota</taxon>
        <taxon>Actinomycetes</taxon>
        <taxon>Micrococcales</taxon>
        <taxon>Promicromonosporaceae</taxon>
        <taxon>Isoptericola</taxon>
    </lineage>
</organism>